<keyword evidence="3" id="KW-1185">Reference proteome</keyword>
<keyword evidence="1" id="KW-0812">Transmembrane</keyword>
<evidence type="ECO:0000313" key="3">
    <source>
        <dbReference type="Proteomes" id="UP001190700"/>
    </source>
</evidence>
<comment type="caution">
    <text evidence="2">The sequence shown here is derived from an EMBL/GenBank/DDBJ whole genome shotgun (WGS) entry which is preliminary data.</text>
</comment>
<keyword evidence="1" id="KW-1133">Transmembrane helix</keyword>
<sequence length="120" mass="13951">MMDGLVDKLAYGFLACFWIADAYILFVYSKAIREVSGKEAENELIKTWAMTWVFEQFGYKAFKLMMVRSAGRYFAKKYDAFMTGKRVFDVVTWYEGYILEALPFQFESPESDDFFGAVAN</sequence>
<organism evidence="2 3">
    <name type="scientific">Cymbomonas tetramitiformis</name>
    <dbReference type="NCBI Taxonomy" id="36881"/>
    <lineage>
        <taxon>Eukaryota</taxon>
        <taxon>Viridiplantae</taxon>
        <taxon>Chlorophyta</taxon>
        <taxon>Pyramimonadophyceae</taxon>
        <taxon>Pyramimonadales</taxon>
        <taxon>Pyramimonadaceae</taxon>
        <taxon>Cymbomonas</taxon>
    </lineage>
</organism>
<name>A0AAE0EXJ3_9CHLO</name>
<feature type="transmembrane region" description="Helical" evidence="1">
    <location>
        <begin position="12"/>
        <end position="28"/>
    </location>
</feature>
<gene>
    <name evidence="2" type="ORF">CYMTET_45940</name>
</gene>
<evidence type="ECO:0000256" key="1">
    <source>
        <dbReference type="SAM" id="Phobius"/>
    </source>
</evidence>
<reference evidence="2 3" key="1">
    <citation type="journal article" date="2015" name="Genome Biol. Evol.">
        <title>Comparative Genomics of a Bacterivorous Green Alga Reveals Evolutionary Causalities and Consequences of Phago-Mixotrophic Mode of Nutrition.</title>
        <authorList>
            <person name="Burns J.A."/>
            <person name="Paasch A."/>
            <person name="Narechania A."/>
            <person name="Kim E."/>
        </authorList>
    </citation>
    <scope>NUCLEOTIDE SEQUENCE [LARGE SCALE GENOMIC DNA]</scope>
    <source>
        <strain evidence="2 3">PLY_AMNH</strain>
    </source>
</reference>
<keyword evidence="1" id="KW-0472">Membrane</keyword>
<accession>A0AAE0EXJ3</accession>
<evidence type="ECO:0000313" key="2">
    <source>
        <dbReference type="EMBL" id="KAK3244446.1"/>
    </source>
</evidence>
<proteinExistence type="predicted"/>
<protein>
    <submittedName>
        <fullName evidence="2">Uncharacterized protein</fullName>
    </submittedName>
</protein>
<dbReference type="Proteomes" id="UP001190700">
    <property type="component" value="Unassembled WGS sequence"/>
</dbReference>
<dbReference type="EMBL" id="LGRX02031851">
    <property type="protein sequence ID" value="KAK3244446.1"/>
    <property type="molecule type" value="Genomic_DNA"/>
</dbReference>
<dbReference type="AlphaFoldDB" id="A0AAE0EXJ3"/>